<reference evidence="3 4" key="2">
    <citation type="journal article" date="2011" name="Stand. Genomic Sci.">
        <title>Complete genome sequence of Ferroglobus placidus AEDII12DO.</title>
        <authorList>
            <person name="Anderson I."/>
            <person name="Risso C."/>
            <person name="Holmes D."/>
            <person name="Lucas S."/>
            <person name="Copeland A."/>
            <person name="Lapidus A."/>
            <person name="Cheng J.F."/>
            <person name="Bruce D."/>
            <person name="Goodwin L."/>
            <person name="Pitluck S."/>
            <person name="Saunders E."/>
            <person name="Brettin T."/>
            <person name="Detter J.C."/>
            <person name="Han C."/>
            <person name="Tapia R."/>
            <person name="Larimer F."/>
            <person name="Land M."/>
            <person name="Hauser L."/>
            <person name="Woyke T."/>
            <person name="Lovley D."/>
            <person name="Kyrpides N."/>
            <person name="Ivanova N."/>
        </authorList>
    </citation>
    <scope>NUCLEOTIDE SEQUENCE [LARGE SCALE GENOMIC DNA]</scope>
    <source>
        <strain evidence="4">DSM 10642 / AEDII12DO</strain>
    </source>
</reference>
<organism evidence="3 4">
    <name type="scientific">Ferroglobus placidus (strain DSM 10642 / AEDII12DO)</name>
    <dbReference type="NCBI Taxonomy" id="589924"/>
    <lineage>
        <taxon>Archaea</taxon>
        <taxon>Methanobacteriati</taxon>
        <taxon>Methanobacteriota</taxon>
        <taxon>Archaeoglobi</taxon>
        <taxon>Archaeoglobales</taxon>
        <taxon>Archaeoglobaceae</taxon>
        <taxon>Ferroglobus</taxon>
    </lineage>
</organism>
<dbReference type="HOGENOM" id="CLU_041527_2_0_2"/>
<proteinExistence type="predicted"/>
<dbReference type="STRING" id="589924.Ferp_2421"/>
<feature type="domain" description="AAA" evidence="1">
    <location>
        <begin position="51"/>
        <end position="180"/>
    </location>
</feature>
<name>D3S240_FERPA</name>
<dbReference type="OrthoDB" id="371918at2157"/>
<dbReference type="Pfam" id="PF13635">
    <property type="entry name" value="DUF4143"/>
    <property type="match status" value="1"/>
</dbReference>
<dbReference type="KEGG" id="fpl:Ferp_2421"/>
<dbReference type="InterPro" id="IPR041682">
    <property type="entry name" value="AAA_14"/>
</dbReference>
<gene>
    <name evidence="3" type="ordered locus">Ferp_2421</name>
</gene>
<protein>
    <submittedName>
        <fullName evidence="3">DEXX-box atpase</fullName>
    </submittedName>
</protein>
<dbReference type="EMBL" id="CP001899">
    <property type="protein sequence ID" value="ADC66531.1"/>
    <property type="molecule type" value="Genomic_DNA"/>
</dbReference>
<evidence type="ECO:0000313" key="4">
    <source>
        <dbReference type="Proteomes" id="UP000002613"/>
    </source>
</evidence>
<feature type="domain" description="DUF4143" evidence="2">
    <location>
        <begin position="237"/>
        <end position="365"/>
    </location>
</feature>
<dbReference type="AlphaFoldDB" id="D3S240"/>
<evidence type="ECO:0000259" key="2">
    <source>
        <dbReference type="Pfam" id="PF13635"/>
    </source>
</evidence>
<dbReference type="PaxDb" id="589924-Ferp_2421"/>
<reference evidence="4" key="1">
    <citation type="submission" date="2010-02" db="EMBL/GenBank/DDBJ databases">
        <title>Complete sequence of Ferroglobus placidus DSM 10642.</title>
        <authorList>
            <consortium name="US DOE Joint Genome Institute"/>
            <person name="Lucas S."/>
            <person name="Copeland A."/>
            <person name="Lapidus A."/>
            <person name="Cheng J.-F."/>
            <person name="Bruce D."/>
            <person name="Goodwin L."/>
            <person name="Pitluck S."/>
            <person name="Saunders E."/>
            <person name="Brettin T."/>
            <person name="Detter J.C."/>
            <person name="Han C."/>
            <person name="Tapia R."/>
            <person name="Larimer F."/>
            <person name="Land M."/>
            <person name="Hauser L."/>
            <person name="Kyrpides N."/>
            <person name="Ivanova N."/>
            <person name="Holmes D."/>
            <person name="Lovley D."/>
            <person name="Kyrpides N."/>
            <person name="Anderson I.J."/>
            <person name="Woyke T."/>
        </authorList>
    </citation>
    <scope>NUCLEOTIDE SEQUENCE [LARGE SCALE GENOMIC DNA]</scope>
    <source>
        <strain evidence="4">DSM 10642 / AEDII12DO</strain>
    </source>
</reference>
<dbReference type="InterPro" id="IPR027417">
    <property type="entry name" value="P-loop_NTPase"/>
</dbReference>
<dbReference type="InterPro" id="IPR025420">
    <property type="entry name" value="DUF4143"/>
</dbReference>
<dbReference type="PANTHER" id="PTHR33295:SF18">
    <property type="entry name" value="AAA+ ATPASE DOMAIN-CONTAINING PROTEIN"/>
    <property type="match status" value="1"/>
</dbReference>
<dbReference type="eggNOG" id="arCOG03167">
    <property type="taxonomic scope" value="Archaea"/>
</dbReference>
<evidence type="ECO:0000259" key="1">
    <source>
        <dbReference type="Pfam" id="PF13173"/>
    </source>
</evidence>
<dbReference type="Pfam" id="PF13173">
    <property type="entry name" value="AAA_14"/>
    <property type="match status" value="1"/>
</dbReference>
<dbReference type="GeneID" id="8779962"/>
<dbReference type="SUPFAM" id="SSF52540">
    <property type="entry name" value="P-loop containing nucleoside triphosphate hydrolases"/>
    <property type="match status" value="1"/>
</dbReference>
<keyword evidence="4" id="KW-1185">Reference proteome</keyword>
<dbReference type="Proteomes" id="UP000002613">
    <property type="component" value="Chromosome"/>
</dbReference>
<dbReference type="PANTHER" id="PTHR33295">
    <property type="entry name" value="ATPASE"/>
    <property type="match status" value="1"/>
</dbReference>
<dbReference type="RefSeq" id="WP_012966865.1">
    <property type="nucleotide sequence ID" value="NC_013849.1"/>
</dbReference>
<evidence type="ECO:0000313" key="3">
    <source>
        <dbReference type="EMBL" id="ADC66531.1"/>
    </source>
</evidence>
<sequence>MYLKILRDSNPWWTEEEWEERDKNLVDYRNQRIRWVPEWIKKLSLEPFSLNFVLGLRQIGKTTGLKLLIRELVKTIEAENVIYIDCDIFPDFESLGEAIIEYLNAVRSEETKYVFLDEVTSISEWWKAVKYMIDTGKFGNCVVTVTGSSSLKVRRDIELFPGRTGKGKVVEVLPLSFKEYVEVHGVKNYKLEYDRVVELFKKYLETGGFPLTINGFSSSHILNAIIGEIVRFRKSLEIAKETLASLISKMPSAVSFRAIAQDTSGYSYKTVQEYLEFFKNLYVLDFAYLKQGSRVLYRKERKVFFRDPLLLNVFSAWSNTSYLYSALIENVVQEHLYRKFGEIYYYRNSYEIDCIADDLKVEVKAGKPHRRYPRDVIVLSDEEIPKFLIELFK</sequence>
<accession>D3S240</accession>